<accession>A0A9P6PUQ4</accession>
<sequence length="230" mass="25273">MSITNTVLQYCLLATIFYLYAKVPMLGGNHGKKQHSAFSAFSQLNISRVFGGTEVKPKKVAASNADTPTKDQPMSQDLSQSAQLQHPSTPPSSSSPSSKRKALKRSGSSRTNLHEQSRVLGRRLVLRPSASSKSSENRDPSSPSSNTPFSGEEEPPSSNSHGVQSSASASRSPIQESHRRFLKEAFSNVPMMEIDRKIKAANWDLSEAAAMLAREDYTWQSVPRRRSIHM</sequence>
<organism evidence="2 3">
    <name type="scientific">Actinomortierella ambigua</name>
    <dbReference type="NCBI Taxonomy" id="1343610"/>
    <lineage>
        <taxon>Eukaryota</taxon>
        <taxon>Fungi</taxon>
        <taxon>Fungi incertae sedis</taxon>
        <taxon>Mucoromycota</taxon>
        <taxon>Mortierellomycotina</taxon>
        <taxon>Mortierellomycetes</taxon>
        <taxon>Mortierellales</taxon>
        <taxon>Mortierellaceae</taxon>
        <taxon>Actinomortierella</taxon>
    </lineage>
</organism>
<feature type="region of interest" description="Disordered" evidence="1">
    <location>
        <begin position="58"/>
        <end position="176"/>
    </location>
</feature>
<evidence type="ECO:0000313" key="2">
    <source>
        <dbReference type="EMBL" id="KAG0254072.1"/>
    </source>
</evidence>
<feature type="compositionally biased region" description="Polar residues" evidence="1">
    <location>
        <begin position="156"/>
        <end position="175"/>
    </location>
</feature>
<evidence type="ECO:0000256" key="1">
    <source>
        <dbReference type="SAM" id="MobiDB-lite"/>
    </source>
</evidence>
<gene>
    <name evidence="2" type="ORF">DFQ27_007062</name>
</gene>
<dbReference type="EMBL" id="JAAAJB010000540">
    <property type="protein sequence ID" value="KAG0254072.1"/>
    <property type="molecule type" value="Genomic_DNA"/>
</dbReference>
<dbReference type="OrthoDB" id="2446704at2759"/>
<dbReference type="Proteomes" id="UP000807716">
    <property type="component" value="Unassembled WGS sequence"/>
</dbReference>
<evidence type="ECO:0000313" key="3">
    <source>
        <dbReference type="Proteomes" id="UP000807716"/>
    </source>
</evidence>
<name>A0A9P6PUQ4_9FUNG</name>
<dbReference type="AlphaFoldDB" id="A0A9P6PUQ4"/>
<comment type="caution">
    <text evidence="2">The sequence shown here is derived from an EMBL/GenBank/DDBJ whole genome shotgun (WGS) entry which is preliminary data.</text>
</comment>
<protein>
    <submittedName>
        <fullName evidence="2">Uncharacterized protein</fullName>
    </submittedName>
</protein>
<feature type="compositionally biased region" description="Polar residues" evidence="1">
    <location>
        <begin position="64"/>
        <end position="86"/>
    </location>
</feature>
<proteinExistence type="predicted"/>
<keyword evidence="3" id="KW-1185">Reference proteome</keyword>
<reference evidence="2" key="1">
    <citation type="journal article" date="2020" name="Fungal Divers.">
        <title>Resolving the Mortierellaceae phylogeny through synthesis of multi-gene phylogenetics and phylogenomics.</title>
        <authorList>
            <person name="Vandepol N."/>
            <person name="Liber J."/>
            <person name="Desiro A."/>
            <person name="Na H."/>
            <person name="Kennedy M."/>
            <person name="Barry K."/>
            <person name="Grigoriev I.V."/>
            <person name="Miller A.N."/>
            <person name="O'Donnell K."/>
            <person name="Stajich J.E."/>
            <person name="Bonito G."/>
        </authorList>
    </citation>
    <scope>NUCLEOTIDE SEQUENCE</scope>
    <source>
        <strain evidence="2">BC1065</strain>
    </source>
</reference>